<feature type="compositionally biased region" description="Polar residues" evidence="1">
    <location>
        <begin position="772"/>
        <end position="782"/>
    </location>
</feature>
<feature type="non-terminal residue" evidence="2">
    <location>
        <position position="874"/>
    </location>
</feature>
<dbReference type="SUPFAM" id="SSF54928">
    <property type="entry name" value="RNA-binding domain, RBD"/>
    <property type="match status" value="1"/>
</dbReference>
<feature type="region of interest" description="Disordered" evidence="1">
    <location>
        <begin position="275"/>
        <end position="380"/>
    </location>
</feature>
<dbReference type="EMBL" id="LN890952">
    <property type="protein sequence ID" value="CUS15063.1"/>
    <property type="molecule type" value="Genomic_DNA"/>
</dbReference>
<evidence type="ECO:0000313" key="3">
    <source>
        <dbReference type="Proteomes" id="UP001412239"/>
    </source>
</evidence>
<feature type="non-terminal residue" evidence="2">
    <location>
        <position position="1"/>
    </location>
</feature>
<protein>
    <recommendedName>
        <fullName evidence="4">RRM domain-containing protein</fullName>
    </recommendedName>
</protein>
<feature type="compositionally biased region" description="Basic residues" evidence="1">
    <location>
        <begin position="624"/>
        <end position="633"/>
    </location>
</feature>
<evidence type="ECO:0000313" key="2">
    <source>
        <dbReference type="EMBL" id="CUS15063.1"/>
    </source>
</evidence>
<dbReference type="GO" id="GO:0003676">
    <property type="term" value="F:nucleic acid binding"/>
    <property type="evidence" value="ECO:0007669"/>
    <property type="project" value="InterPro"/>
</dbReference>
<dbReference type="CDD" id="cd00590">
    <property type="entry name" value="RRM_SF"/>
    <property type="match status" value="1"/>
</dbReference>
<feature type="region of interest" description="Disordered" evidence="1">
    <location>
        <begin position="447"/>
        <end position="799"/>
    </location>
</feature>
<dbReference type="Proteomes" id="UP001412239">
    <property type="component" value="Unassembled WGS sequence"/>
</dbReference>
<accession>A0A292Q8H5</accession>
<sequence>GWQPEGVHVPVLFEKPEEAGRAYKMLPERKLGNPPVRLSWKTPNTIVYIMNISPETSSARIRQLLQGYQLHGALVRRPHMMIAAFRNPEEAEMAVRRLQGTSVDGELLQFSVLQDQHASEFVGYDHSLSCYMCLRTLKSGTRTVSIIATPPLPLSLAVESPAYYELTFNLGKRPQITLCDSRELSTATHRDIALRIRHAGQAAGELGPHPNAGHFLRFMEEVFRRDVADSGGIMDVGIVLKDPLDKLEVEAFLGGSVPPASRVVRGIGRELRPRRWDTAGESSGIRENGRQRGNALHSGALSKPGPSRRASTGGASNQPAWPGVDDMPLGKGVNMESKPHGSANTKGPGSKRVLLVGVTKSEHSSPGHPPPGPGGASGVSVFSDPKLKVRRFPFFSTQPTAMTMRPLIFGQRQRGSRLFPSGGENTLVGQLGGGEGLRDSDEVGMEAFEDQGGDAPPEQVDGEGNGISLSEPYIKRSSSDSASSSWSFLHRSYNDRAISSPSLSSAPAGSVGESVTQAFSQMQYTDDSGSEATESAPAEIVDLTLVDDGEEGKPEKLRNPGKEKRNVPIVDSSGDDGQSGLGLRVVVGERSTRKRKKSKRKEKVLSDNCMALESGNEQLMVQRRERKSGKKGKGKEIAHSDRRMEFQSDWDEPGPSKPREKSGSKKISEQVESASGYESPALSKVKRKGKKKKTKEMGEVRECSDVDMDSSDPLTKRTREKRRSYQSSVPELTEGVAETPVASGRSTSRRSKPSASTSSSDPKTKKRKRNRSPSTDLSSSPARSVESMDASSRRREIEKQLSHINLQQHKLSVRESGLMHELKKLKYEARRDADLQGVEYANCTCSACGEYGHNKRNRLKCKAHELYRDWYPER</sequence>
<feature type="compositionally biased region" description="Basic and acidic residues" evidence="1">
    <location>
        <begin position="657"/>
        <end position="669"/>
    </location>
</feature>
<proteinExistence type="predicted"/>
<feature type="compositionally biased region" description="Basic and acidic residues" evidence="1">
    <location>
        <begin position="551"/>
        <end position="566"/>
    </location>
</feature>
<evidence type="ECO:0000256" key="1">
    <source>
        <dbReference type="SAM" id="MobiDB-lite"/>
    </source>
</evidence>
<name>A0A292Q8H5_9PEZI</name>
<evidence type="ECO:0008006" key="4">
    <source>
        <dbReference type="Google" id="ProtNLM"/>
    </source>
</evidence>
<dbReference type="AlphaFoldDB" id="A0A292Q8H5"/>
<feature type="compositionally biased region" description="Basic and acidic residues" evidence="1">
    <location>
        <begin position="634"/>
        <end position="646"/>
    </location>
</feature>
<reference evidence="2" key="1">
    <citation type="submission" date="2015-10" db="EMBL/GenBank/DDBJ databases">
        <authorList>
            <person name="Regsiter A."/>
            <person name="william w."/>
        </authorList>
    </citation>
    <scope>NUCLEOTIDE SEQUENCE</scope>
    <source>
        <strain evidence="2">Montdore</strain>
    </source>
</reference>
<dbReference type="InterPro" id="IPR035979">
    <property type="entry name" value="RBD_domain_sf"/>
</dbReference>
<feature type="compositionally biased region" description="Low complexity" evidence="1">
    <location>
        <begin position="499"/>
        <end position="510"/>
    </location>
</feature>
<organism evidence="2 3">
    <name type="scientific">Tuber aestivum</name>
    <name type="common">summer truffle</name>
    <dbReference type="NCBI Taxonomy" id="59557"/>
    <lineage>
        <taxon>Eukaryota</taxon>
        <taxon>Fungi</taxon>
        <taxon>Dikarya</taxon>
        <taxon>Ascomycota</taxon>
        <taxon>Pezizomycotina</taxon>
        <taxon>Pezizomycetes</taxon>
        <taxon>Pezizales</taxon>
        <taxon>Tuberaceae</taxon>
        <taxon>Tuber</taxon>
    </lineage>
</organism>
<gene>
    <name evidence="2" type="ORF">GSTUAT00000867001</name>
</gene>
<keyword evidence="3" id="KW-1185">Reference proteome</keyword>
<feature type="compositionally biased region" description="Basic and acidic residues" evidence="1">
    <location>
        <begin position="695"/>
        <end position="704"/>
    </location>
</feature>
<feature type="compositionally biased region" description="Polar residues" evidence="1">
    <location>
        <begin position="309"/>
        <end position="319"/>
    </location>
</feature>
<feature type="compositionally biased region" description="Polar residues" evidence="1">
    <location>
        <begin position="513"/>
        <end position="533"/>
    </location>
</feature>
<feature type="compositionally biased region" description="Basic residues" evidence="1">
    <location>
        <begin position="592"/>
        <end position="602"/>
    </location>
</feature>
<feature type="compositionally biased region" description="Basic residues" evidence="1">
    <location>
        <begin position="684"/>
        <end position="694"/>
    </location>
</feature>